<sequence>MSTKTNTFSRLVALFLLYIFLVAVGFYIYAVIIGKPDEGERGATIAGILGWTATLYAPVAAFFIIDIWKDQVKHQKALDHLSNAYSLVGKFNTTLQRLRLDRNYTHLGRVYNKTQYLGFYQYTSTLELQYSEQVNILIAIYDDIQNELSLYKLALGDENLDFNNLTLELFKITYYLKDLYSKFIELHLDAKEENDTYMKLTRLREFQVLFYQLSGKEFLNRNKDYNESLDNIFFLTTEFILDNINFIKAEIMRMRKGL</sequence>
<dbReference type="EMBL" id="CP061646">
    <property type="protein sequence ID" value="QNX72052.1"/>
    <property type="molecule type" value="Genomic_DNA"/>
</dbReference>
<accession>A0A7H2V6R9</accession>
<gene>
    <name evidence="2" type="ORF">IC776_16815</name>
</gene>
<dbReference type="RefSeq" id="WP_044103670.1">
    <property type="nucleotide sequence ID" value="NZ_CP061646.1"/>
</dbReference>
<evidence type="ECO:0000256" key="1">
    <source>
        <dbReference type="SAM" id="Phobius"/>
    </source>
</evidence>
<feature type="transmembrane region" description="Helical" evidence="1">
    <location>
        <begin position="45"/>
        <end position="68"/>
    </location>
</feature>
<reference evidence="2 3" key="2">
    <citation type="submission" date="2020-09" db="EMBL/GenBank/DDBJ databases">
        <authorList>
            <person name="Chen F.-J."/>
            <person name="Lee Y.-T."/>
        </authorList>
    </citation>
    <scope>NUCLEOTIDE SEQUENCE [LARGE SCALE GENOMIC DNA]</scope>
    <source>
        <strain evidence="2 3">AS39</strain>
    </source>
</reference>
<proteinExistence type="predicted"/>
<name>A0A7H2V6R9_9GAMM</name>
<keyword evidence="1" id="KW-0812">Transmembrane</keyword>
<keyword evidence="1" id="KW-1133">Transmembrane helix</keyword>
<organism evidence="2 3">
    <name type="scientific">Acinetobacter seifertii</name>
    <dbReference type="NCBI Taxonomy" id="1530123"/>
    <lineage>
        <taxon>Bacteria</taxon>
        <taxon>Pseudomonadati</taxon>
        <taxon>Pseudomonadota</taxon>
        <taxon>Gammaproteobacteria</taxon>
        <taxon>Moraxellales</taxon>
        <taxon>Moraxellaceae</taxon>
        <taxon>Acinetobacter</taxon>
        <taxon>Acinetobacter calcoaceticus/baumannii complex</taxon>
    </lineage>
</organism>
<evidence type="ECO:0000313" key="3">
    <source>
        <dbReference type="Proteomes" id="UP000516666"/>
    </source>
</evidence>
<feature type="transmembrane region" description="Helical" evidence="1">
    <location>
        <begin position="12"/>
        <end position="33"/>
    </location>
</feature>
<dbReference type="AlphaFoldDB" id="A0A7H2V6R9"/>
<dbReference type="Proteomes" id="UP000516666">
    <property type="component" value="Chromosome"/>
</dbReference>
<evidence type="ECO:0008006" key="4">
    <source>
        <dbReference type="Google" id="ProtNLM"/>
    </source>
</evidence>
<protein>
    <recommendedName>
        <fullName evidence="4">Phage abortive infection protein</fullName>
    </recommendedName>
</protein>
<reference evidence="3" key="1">
    <citation type="submission" date="2020-09" db="EMBL/GenBank/DDBJ databases">
        <title>Clinical and molecular characterization of Acinetobacter seifertii in Taiwan.</title>
        <authorList>
            <person name="Li L.-H."/>
            <person name="Yang Y.-S."/>
            <person name="Sun J.-R."/>
            <person name="Huang T.-W."/>
            <person name="Huang W.-C."/>
            <person name="Wang Y.-C."/>
            <person name="Kuo T.-H."/>
            <person name="Kuo S.-C."/>
            <person name="Chen T.-L."/>
        </authorList>
    </citation>
    <scope>NUCLEOTIDE SEQUENCE [LARGE SCALE GENOMIC DNA]</scope>
    <source>
        <strain evidence="3">AS39</strain>
    </source>
</reference>
<evidence type="ECO:0000313" key="2">
    <source>
        <dbReference type="EMBL" id="QNX72052.1"/>
    </source>
</evidence>
<keyword evidence="1" id="KW-0472">Membrane</keyword>